<evidence type="ECO:0000313" key="1">
    <source>
        <dbReference type="EMBL" id="GAH09909.1"/>
    </source>
</evidence>
<name>X1DYA2_9ZZZZ</name>
<comment type="caution">
    <text evidence="1">The sequence shown here is derived from an EMBL/GenBank/DDBJ whole genome shotgun (WGS) entry which is preliminary data.</text>
</comment>
<dbReference type="EMBL" id="BART01032340">
    <property type="protein sequence ID" value="GAH09909.1"/>
    <property type="molecule type" value="Genomic_DNA"/>
</dbReference>
<accession>X1DYA2</accession>
<organism evidence="1">
    <name type="scientific">marine sediment metagenome</name>
    <dbReference type="NCBI Taxonomy" id="412755"/>
    <lineage>
        <taxon>unclassified sequences</taxon>
        <taxon>metagenomes</taxon>
        <taxon>ecological metagenomes</taxon>
    </lineage>
</organism>
<protein>
    <submittedName>
        <fullName evidence="1">Uncharacterized protein</fullName>
    </submittedName>
</protein>
<sequence>KTVMDFLLIPYTSIWSEPIAYAAIRLTNEGKLIVDSVIPKCVKSITVI</sequence>
<gene>
    <name evidence="1" type="ORF">S01H4_55921</name>
</gene>
<feature type="non-terminal residue" evidence="1">
    <location>
        <position position="1"/>
    </location>
</feature>
<dbReference type="AlphaFoldDB" id="X1DYA2"/>
<reference evidence="1" key="1">
    <citation type="journal article" date="2014" name="Front. Microbiol.">
        <title>High frequency of phylogenetically diverse reductive dehalogenase-homologous genes in deep subseafloor sedimentary metagenomes.</title>
        <authorList>
            <person name="Kawai M."/>
            <person name="Futagami T."/>
            <person name="Toyoda A."/>
            <person name="Takaki Y."/>
            <person name="Nishi S."/>
            <person name="Hori S."/>
            <person name="Arai W."/>
            <person name="Tsubouchi T."/>
            <person name="Morono Y."/>
            <person name="Uchiyama I."/>
            <person name="Ito T."/>
            <person name="Fujiyama A."/>
            <person name="Inagaki F."/>
            <person name="Takami H."/>
        </authorList>
    </citation>
    <scope>NUCLEOTIDE SEQUENCE</scope>
    <source>
        <strain evidence="1">Expedition CK06-06</strain>
    </source>
</reference>
<proteinExistence type="predicted"/>